<feature type="region of interest" description="Disordered" evidence="5">
    <location>
        <begin position="395"/>
        <end position="414"/>
    </location>
</feature>
<evidence type="ECO:0000256" key="4">
    <source>
        <dbReference type="SAM" id="Coils"/>
    </source>
</evidence>
<proteinExistence type="predicted"/>
<protein>
    <recommendedName>
        <fullName evidence="6">Tight junction-associated protein 1 domain-containing protein</fullName>
    </recommendedName>
</protein>
<reference evidence="7" key="1">
    <citation type="submission" date="2025-08" db="UniProtKB">
        <authorList>
            <consortium name="Ensembl"/>
        </authorList>
    </citation>
    <scope>IDENTIFICATION</scope>
</reference>
<evidence type="ECO:0000256" key="1">
    <source>
        <dbReference type="ARBA" id="ARBA00004170"/>
    </source>
</evidence>
<feature type="compositionally biased region" description="Basic residues" evidence="5">
    <location>
        <begin position="395"/>
        <end position="409"/>
    </location>
</feature>
<feature type="domain" description="Tight junction-associated protein 1" evidence="6">
    <location>
        <begin position="141"/>
        <end position="208"/>
    </location>
</feature>
<evidence type="ECO:0000313" key="7">
    <source>
        <dbReference type="Ensembl" id="ENSEBUP00000015377.1"/>
    </source>
</evidence>
<dbReference type="Pfam" id="PF15453">
    <property type="entry name" value="Pilt"/>
    <property type="match status" value="2"/>
</dbReference>
<dbReference type="OMA" id="SHFRNYE"/>
<reference evidence="7" key="2">
    <citation type="submission" date="2025-09" db="UniProtKB">
        <authorList>
            <consortium name="Ensembl"/>
        </authorList>
    </citation>
    <scope>IDENTIFICATION</scope>
</reference>
<keyword evidence="2" id="KW-0597">Phosphoprotein</keyword>
<comment type="subcellular location">
    <subcellularLocation>
        <location evidence="1">Membrane</location>
        <topology evidence="1">Peripheral membrane protein</topology>
    </subcellularLocation>
</comment>
<evidence type="ECO:0000259" key="6">
    <source>
        <dbReference type="Pfam" id="PF15453"/>
    </source>
</evidence>
<evidence type="ECO:0000256" key="2">
    <source>
        <dbReference type="ARBA" id="ARBA00022553"/>
    </source>
</evidence>
<evidence type="ECO:0000256" key="3">
    <source>
        <dbReference type="ARBA" id="ARBA00023136"/>
    </source>
</evidence>
<dbReference type="Ensembl" id="ENSEBUT00000015953.1">
    <property type="protein sequence ID" value="ENSEBUP00000015377.1"/>
    <property type="gene ID" value="ENSEBUG00000009689.1"/>
</dbReference>
<dbReference type="GO" id="GO:0005802">
    <property type="term" value="C:trans-Golgi network"/>
    <property type="evidence" value="ECO:0007669"/>
    <property type="project" value="TreeGrafter"/>
</dbReference>
<name>A0A8C4WW93_EPTBU</name>
<sequence>RQTMNEEIVGLTERLVEAQTTIDRLEEENDRNRQDCSLAVQLLHCYKSHFRAHKLAEYQSFETKNAAEMGTEFNKNTGLGSVLKARAGVLVHERPEPLMLLSDTPCTLPPPPVGHDTFVRVDMTSATEETTDQLEMIADMASMKTPGSPSPGRLTPYPLPPSIPQSPTFLTERQALFSFPGEVAVTGKGPLPNCTYATRQAISLSLARQGSPGTPYPSPPSCHALLSTIMWDDSQDVMDDSLESWKRLFVERLPPDAGECLSMRTAFGSDQASCSRMKSQAVEDCTNEWELKNTGEKILRWECSMNKKEFFSDKAEIAENLYEKENGTSDYVEKRQGITEDEKEKWCSEETENEENAIATEECGDGETAQCITGGQNLENFEQVVGEVWRARSPKRMGVHHAKRQRSLHRAQEEGSILPLLDKDFLSD</sequence>
<dbReference type="Proteomes" id="UP000694388">
    <property type="component" value="Unplaced"/>
</dbReference>
<dbReference type="GO" id="GO:0016020">
    <property type="term" value="C:membrane"/>
    <property type="evidence" value="ECO:0007669"/>
    <property type="project" value="UniProtKB-SubCell"/>
</dbReference>
<feature type="coiled-coil region" evidence="4">
    <location>
        <begin position="1"/>
        <end position="35"/>
    </location>
</feature>
<accession>A0A8C4WW93</accession>
<organism evidence="7 8">
    <name type="scientific">Eptatretus burgeri</name>
    <name type="common">Inshore hagfish</name>
    <dbReference type="NCBI Taxonomy" id="7764"/>
    <lineage>
        <taxon>Eukaryota</taxon>
        <taxon>Metazoa</taxon>
        <taxon>Chordata</taxon>
        <taxon>Craniata</taxon>
        <taxon>Vertebrata</taxon>
        <taxon>Cyclostomata</taxon>
        <taxon>Myxini</taxon>
        <taxon>Myxiniformes</taxon>
        <taxon>Myxinidae</taxon>
        <taxon>Eptatretinae</taxon>
        <taxon>Eptatretus</taxon>
    </lineage>
</organism>
<keyword evidence="8" id="KW-1185">Reference proteome</keyword>
<dbReference type="PANTHER" id="PTHR28664">
    <property type="entry name" value="TIGHT JUNCTION-ASSOCIATED PROTEIN 1"/>
    <property type="match status" value="1"/>
</dbReference>
<dbReference type="AlphaFoldDB" id="A0A8C4WW93"/>
<dbReference type="InterPro" id="IPR043470">
    <property type="entry name" value="Tjap1_dom"/>
</dbReference>
<dbReference type="GeneTree" id="ENSGT01030000240337"/>
<dbReference type="PANTHER" id="PTHR28664:SF3">
    <property type="entry name" value="TIGHT JUNCTION-ASSOCIATED PROTEIN 1"/>
    <property type="match status" value="1"/>
</dbReference>
<keyword evidence="4" id="KW-0175">Coiled coil</keyword>
<evidence type="ECO:0000256" key="5">
    <source>
        <dbReference type="SAM" id="MobiDB-lite"/>
    </source>
</evidence>
<dbReference type="InterPro" id="IPR043441">
    <property type="entry name" value="Tjap1/BEGAIN"/>
</dbReference>
<dbReference type="GO" id="GO:0007030">
    <property type="term" value="P:Golgi organization"/>
    <property type="evidence" value="ECO:0007669"/>
    <property type="project" value="TreeGrafter"/>
</dbReference>
<keyword evidence="3" id="KW-0472">Membrane</keyword>
<feature type="domain" description="Tight junction-associated protein 1" evidence="6">
    <location>
        <begin position="211"/>
        <end position="418"/>
    </location>
</feature>
<evidence type="ECO:0000313" key="8">
    <source>
        <dbReference type="Proteomes" id="UP000694388"/>
    </source>
</evidence>